<dbReference type="EMBL" id="AP027151">
    <property type="protein sequence ID" value="BDV43908.1"/>
    <property type="molecule type" value="Genomic_DNA"/>
</dbReference>
<name>A0ABN6VU72_9BACT</name>
<gene>
    <name evidence="1" type="ORF">GURASL_28310</name>
</gene>
<evidence type="ECO:0000313" key="1">
    <source>
        <dbReference type="EMBL" id="BDV43908.1"/>
    </source>
</evidence>
<keyword evidence="2" id="KW-1185">Reference proteome</keyword>
<protein>
    <submittedName>
        <fullName evidence="1">Uncharacterized protein</fullName>
    </submittedName>
</protein>
<sequence>MEKTHQPTRNVVFLRCSSTNLGFLAIADQSYCFSAMIITPFFEWIAESEAASRFVLQSEMCLPFTSFPQYGVFGYLA</sequence>
<organism evidence="1 2">
    <name type="scientific">Geotalea uraniireducens</name>
    <dbReference type="NCBI Taxonomy" id="351604"/>
    <lineage>
        <taxon>Bacteria</taxon>
        <taxon>Pseudomonadati</taxon>
        <taxon>Thermodesulfobacteriota</taxon>
        <taxon>Desulfuromonadia</taxon>
        <taxon>Geobacterales</taxon>
        <taxon>Geobacteraceae</taxon>
        <taxon>Geotalea</taxon>
    </lineage>
</organism>
<dbReference type="Proteomes" id="UP001317705">
    <property type="component" value="Chromosome"/>
</dbReference>
<reference evidence="1 2" key="1">
    <citation type="submission" date="2022-12" db="EMBL/GenBank/DDBJ databases">
        <title>Polyphasic characterization of Geotalea uranireducens NIT-SL11 newly isolated from a complex of sewage sludge and microbially reduced graphene oxide.</title>
        <authorList>
            <person name="Xie L."/>
            <person name="Yoshida N."/>
            <person name="Meng L."/>
        </authorList>
    </citation>
    <scope>NUCLEOTIDE SEQUENCE [LARGE SCALE GENOMIC DNA]</scope>
    <source>
        <strain evidence="1 2">NIT-SL11</strain>
    </source>
</reference>
<proteinExistence type="predicted"/>
<accession>A0ABN6VU72</accession>
<evidence type="ECO:0000313" key="2">
    <source>
        <dbReference type="Proteomes" id="UP001317705"/>
    </source>
</evidence>